<dbReference type="EMBL" id="BMAT01000906">
    <property type="protein sequence ID" value="GFR75712.1"/>
    <property type="molecule type" value="Genomic_DNA"/>
</dbReference>
<reference evidence="1 2" key="1">
    <citation type="journal article" date="2021" name="Elife">
        <title>Chloroplast acquisition without the gene transfer in kleptoplastic sea slugs, Plakobranchus ocellatus.</title>
        <authorList>
            <person name="Maeda T."/>
            <person name="Takahashi S."/>
            <person name="Yoshida T."/>
            <person name="Shimamura S."/>
            <person name="Takaki Y."/>
            <person name="Nagai Y."/>
            <person name="Toyoda A."/>
            <person name="Suzuki Y."/>
            <person name="Arimoto A."/>
            <person name="Ishii H."/>
            <person name="Satoh N."/>
            <person name="Nishiyama T."/>
            <person name="Hasebe M."/>
            <person name="Maruyama T."/>
            <person name="Minagawa J."/>
            <person name="Obokata J."/>
            <person name="Shigenobu S."/>
        </authorList>
    </citation>
    <scope>NUCLEOTIDE SEQUENCE [LARGE SCALE GENOMIC DNA]</scope>
</reference>
<evidence type="ECO:0000313" key="1">
    <source>
        <dbReference type="EMBL" id="GFR75712.1"/>
    </source>
</evidence>
<organism evidence="1 2">
    <name type="scientific">Elysia marginata</name>
    <dbReference type="NCBI Taxonomy" id="1093978"/>
    <lineage>
        <taxon>Eukaryota</taxon>
        <taxon>Metazoa</taxon>
        <taxon>Spiralia</taxon>
        <taxon>Lophotrochozoa</taxon>
        <taxon>Mollusca</taxon>
        <taxon>Gastropoda</taxon>
        <taxon>Heterobranchia</taxon>
        <taxon>Euthyneura</taxon>
        <taxon>Panpulmonata</taxon>
        <taxon>Sacoglossa</taxon>
        <taxon>Placobranchoidea</taxon>
        <taxon>Plakobranchidae</taxon>
        <taxon>Elysia</taxon>
    </lineage>
</organism>
<keyword evidence="2" id="KW-1185">Reference proteome</keyword>
<protein>
    <submittedName>
        <fullName evidence="1">Uncharacterized protein</fullName>
    </submittedName>
</protein>
<comment type="caution">
    <text evidence="1">The sequence shown here is derived from an EMBL/GenBank/DDBJ whole genome shotgun (WGS) entry which is preliminary data.</text>
</comment>
<proteinExistence type="predicted"/>
<gene>
    <name evidence="1" type="ORF">ElyMa_000463000</name>
</gene>
<sequence>MAAENAVRELLQTGTFLILRETIKKEKDTLRGFWTTCIAIAKEQERMRYLKGELLRVWGEKWVKMAELDKEIFRLNDQLLEQNRRIHLEANLVEKQGVYPGQPTLCLT</sequence>
<accession>A0AAV4FQF6</accession>
<name>A0AAV4FQF6_9GAST</name>
<dbReference type="Proteomes" id="UP000762676">
    <property type="component" value="Unassembled WGS sequence"/>
</dbReference>
<evidence type="ECO:0000313" key="2">
    <source>
        <dbReference type="Proteomes" id="UP000762676"/>
    </source>
</evidence>
<dbReference type="AlphaFoldDB" id="A0AAV4FQF6"/>